<keyword evidence="2" id="KW-0732">Signal</keyword>
<keyword evidence="4" id="KW-1185">Reference proteome</keyword>
<evidence type="ECO:0000256" key="2">
    <source>
        <dbReference type="SAM" id="SignalP"/>
    </source>
</evidence>
<name>A0A8E2DJ53_9APHY</name>
<feature type="region of interest" description="Disordered" evidence="1">
    <location>
        <begin position="48"/>
        <end position="130"/>
    </location>
</feature>
<sequence length="130" mass="14288">MSALDACIALLECCSLTYCVGCADCNSACSFCPASCWKNRSLRVDEREALEMGEPRASQKHQDAPGRPPIVVSQAEERPERPRTSQPPPQPRMSSARMTSEPEREDAAHSPQKDIEESKEVAKLTNEPTA</sequence>
<evidence type="ECO:0000256" key="1">
    <source>
        <dbReference type="SAM" id="MobiDB-lite"/>
    </source>
</evidence>
<protein>
    <submittedName>
        <fullName evidence="3">Uncharacterized protein</fullName>
    </submittedName>
</protein>
<proteinExistence type="predicted"/>
<gene>
    <name evidence="3" type="ORF">OBBRIDRAFT_45874</name>
</gene>
<evidence type="ECO:0000313" key="3">
    <source>
        <dbReference type="EMBL" id="OCH88962.1"/>
    </source>
</evidence>
<dbReference type="Proteomes" id="UP000250043">
    <property type="component" value="Unassembled WGS sequence"/>
</dbReference>
<dbReference type="EMBL" id="KV722438">
    <property type="protein sequence ID" value="OCH88962.1"/>
    <property type="molecule type" value="Genomic_DNA"/>
</dbReference>
<reference evidence="3 4" key="1">
    <citation type="submission" date="2016-07" db="EMBL/GenBank/DDBJ databases">
        <title>Draft genome of the white-rot fungus Obba rivulosa 3A-2.</title>
        <authorList>
            <consortium name="DOE Joint Genome Institute"/>
            <person name="Miettinen O."/>
            <person name="Riley R."/>
            <person name="Acob R."/>
            <person name="Barry K."/>
            <person name="Cullen D."/>
            <person name="De Vries R."/>
            <person name="Hainaut M."/>
            <person name="Hatakka A."/>
            <person name="Henrissat B."/>
            <person name="Hilden K."/>
            <person name="Kuo R."/>
            <person name="Labutti K."/>
            <person name="Lipzen A."/>
            <person name="Makela M.R."/>
            <person name="Sandor L."/>
            <person name="Spatafora J.W."/>
            <person name="Grigoriev I.V."/>
            <person name="Hibbett D.S."/>
        </authorList>
    </citation>
    <scope>NUCLEOTIDE SEQUENCE [LARGE SCALE GENOMIC DNA]</scope>
    <source>
        <strain evidence="3 4">3A-2</strain>
    </source>
</reference>
<accession>A0A8E2DJ53</accession>
<dbReference type="AlphaFoldDB" id="A0A8E2DJ53"/>
<feature type="chain" id="PRO_5034962390" evidence="2">
    <location>
        <begin position="20"/>
        <end position="130"/>
    </location>
</feature>
<evidence type="ECO:0000313" key="4">
    <source>
        <dbReference type="Proteomes" id="UP000250043"/>
    </source>
</evidence>
<organism evidence="3 4">
    <name type="scientific">Obba rivulosa</name>
    <dbReference type="NCBI Taxonomy" id="1052685"/>
    <lineage>
        <taxon>Eukaryota</taxon>
        <taxon>Fungi</taxon>
        <taxon>Dikarya</taxon>
        <taxon>Basidiomycota</taxon>
        <taxon>Agaricomycotina</taxon>
        <taxon>Agaricomycetes</taxon>
        <taxon>Polyporales</taxon>
        <taxon>Gelatoporiaceae</taxon>
        <taxon>Obba</taxon>
    </lineage>
</organism>
<feature type="compositionally biased region" description="Basic and acidic residues" evidence="1">
    <location>
        <begin position="100"/>
        <end position="122"/>
    </location>
</feature>
<feature type="signal peptide" evidence="2">
    <location>
        <begin position="1"/>
        <end position="19"/>
    </location>
</feature>